<proteinExistence type="predicted"/>
<dbReference type="Pfam" id="PF00361">
    <property type="entry name" value="Proton_antipo_M"/>
    <property type="match status" value="1"/>
</dbReference>
<protein>
    <submittedName>
        <fullName evidence="9">Oxidoreductase</fullName>
    </submittedName>
</protein>
<organism evidence="9 10">
    <name type="scientific">Mariniplasma anaerobium</name>
    <dbReference type="NCBI Taxonomy" id="2735436"/>
    <lineage>
        <taxon>Bacteria</taxon>
        <taxon>Bacillati</taxon>
        <taxon>Mycoplasmatota</taxon>
        <taxon>Mollicutes</taxon>
        <taxon>Acholeplasmatales</taxon>
        <taxon>Acholeplasmataceae</taxon>
        <taxon>Mariniplasma</taxon>
    </lineage>
</organism>
<gene>
    <name evidence="9" type="ORF">MPAN_006190</name>
</gene>
<dbReference type="GO" id="GO:0008137">
    <property type="term" value="F:NADH dehydrogenase (ubiquinone) activity"/>
    <property type="evidence" value="ECO:0007669"/>
    <property type="project" value="InterPro"/>
</dbReference>
<keyword evidence="6" id="KW-0472">Membrane</keyword>
<dbReference type="GO" id="GO:0005886">
    <property type="term" value="C:plasma membrane"/>
    <property type="evidence" value="ECO:0007669"/>
    <property type="project" value="UniProtKB-SubCell"/>
</dbReference>
<sequence>MANIELLILFLAGSALISYVLTRFNANIGSFFTIFVTMFVFVSLAGFGFAMNLDTTVNYLPGFTFSQSYLGFYFVIIITFVYLMVSFFHPYFINKFKYRSSYNFLFLLSLAGIIGAFYTNNFLQLFFFFELVIWTTMFLIPQGKSREAAVSYFGFSLAGSVALLLGIFMIFSQTGTFDINAGLAGLSGTTSVIVFILFLIAAFAKLGAFPLHIWLPIAHGNAPHPFSPVLSGALVKLGAFIAIFALIKIAPNTQTIGVLDLPLGHYMVALLGGLSIIFGTLMAIKEDDAKKLLAYSSMSHGGYILVAFSLMNGLAFAGGLYHILAHALASAGAFMAIAAVARVTGTTKMKEMGGMIHKMPITYLAYLIAIISMAGIPPMGGFISKWIIFQAVIDKGLIFVGIAVFFGSIGSFLYVFRPLAALFLGQELTEYKHVKEAPILMLIPTFIIMGLNIYTGVFPAKILDFINKIIVEVGYVPISVSTYAITGANDSILNPGLISLVFGIGVLIAFIIFILLKKSRKVELMDTYTAANFVHDEHLLHYTTDFYAPLERLYEKQSNWMTLFYQALAQKVKDLGSFCKYLFMSNHIGRTLLWIMLIIIALLWGEAL</sequence>
<dbReference type="RefSeq" id="WP_176238564.1">
    <property type="nucleotide sequence ID" value="NZ_AP024412.1"/>
</dbReference>
<dbReference type="PANTHER" id="PTHR42682">
    <property type="entry name" value="HYDROGENASE-4 COMPONENT F"/>
    <property type="match status" value="1"/>
</dbReference>
<keyword evidence="3 7" id="KW-0812">Transmembrane</keyword>
<keyword evidence="2" id="KW-1003">Cell membrane</keyword>
<keyword evidence="10" id="KW-1185">Reference proteome</keyword>
<dbReference type="GO" id="GO:0016491">
    <property type="term" value="F:oxidoreductase activity"/>
    <property type="evidence" value="ECO:0007669"/>
    <property type="project" value="UniProtKB-KW"/>
</dbReference>
<reference evidence="9" key="1">
    <citation type="submission" date="2021-01" db="EMBL/GenBank/DDBJ databases">
        <title>Draft genome sequence of Acholeplasmataceae bacterium strain Mahy22.</title>
        <authorList>
            <person name="Watanabe M."/>
            <person name="Kojima H."/>
            <person name="Fukui M."/>
        </authorList>
    </citation>
    <scope>NUCLEOTIDE SEQUENCE</scope>
    <source>
        <strain evidence="9">Mahy22</strain>
    </source>
</reference>
<name>A0A7U9TGK3_9MOLU</name>
<dbReference type="InterPro" id="IPR001750">
    <property type="entry name" value="ND/Mrp_TM"/>
</dbReference>
<evidence type="ECO:0000259" key="8">
    <source>
        <dbReference type="Pfam" id="PF00361"/>
    </source>
</evidence>
<accession>A0A7U9TGK3</accession>
<dbReference type="GO" id="GO:0042773">
    <property type="term" value="P:ATP synthesis coupled electron transport"/>
    <property type="evidence" value="ECO:0007669"/>
    <property type="project" value="InterPro"/>
</dbReference>
<comment type="subcellular location">
    <subcellularLocation>
        <location evidence="1">Cell membrane</location>
        <topology evidence="1">Multi-pass membrane protein</topology>
    </subcellularLocation>
    <subcellularLocation>
        <location evidence="7">Membrane</location>
        <topology evidence="7">Multi-pass membrane protein</topology>
    </subcellularLocation>
</comment>
<dbReference type="AlphaFoldDB" id="A0A7U9TGK3"/>
<evidence type="ECO:0000256" key="2">
    <source>
        <dbReference type="ARBA" id="ARBA00022475"/>
    </source>
</evidence>
<evidence type="ECO:0000313" key="10">
    <source>
        <dbReference type="Proteomes" id="UP000620133"/>
    </source>
</evidence>
<dbReference type="EMBL" id="AP024412">
    <property type="protein sequence ID" value="BCR35726.1"/>
    <property type="molecule type" value="Genomic_DNA"/>
</dbReference>
<feature type="domain" description="NADH:quinone oxidoreductase/Mrp antiporter transmembrane" evidence="8">
    <location>
        <begin position="120"/>
        <end position="408"/>
    </location>
</feature>
<keyword evidence="4" id="KW-1133">Transmembrane helix</keyword>
<evidence type="ECO:0000256" key="3">
    <source>
        <dbReference type="ARBA" id="ARBA00022692"/>
    </source>
</evidence>
<dbReference type="PRINTS" id="PR01437">
    <property type="entry name" value="NUOXDRDTASE4"/>
</dbReference>
<evidence type="ECO:0000256" key="1">
    <source>
        <dbReference type="ARBA" id="ARBA00004651"/>
    </source>
</evidence>
<evidence type="ECO:0000256" key="6">
    <source>
        <dbReference type="ARBA" id="ARBA00023136"/>
    </source>
</evidence>
<evidence type="ECO:0000256" key="4">
    <source>
        <dbReference type="ARBA" id="ARBA00022989"/>
    </source>
</evidence>
<dbReference type="InterPro" id="IPR003918">
    <property type="entry name" value="NADH_UbQ_OxRdtase"/>
</dbReference>
<dbReference type="PANTHER" id="PTHR42682:SF3">
    <property type="entry name" value="FORMATE HYDROGENLYASE SUBUNIT 3-RELATED"/>
    <property type="match status" value="1"/>
</dbReference>
<evidence type="ECO:0000256" key="5">
    <source>
        <dbReference type="ARBA" id="ARBA00023002"/>
    </source>
</evidence>
<dbReference type="InterPro" id="IPR052175">
    <property type="entry name" value="ComplexI-like_HydComp"/>
</dbReference>
<evidence type="ECO:0000256" key="7">
    <source>
        <dbReference type="RuleBase" id="RU000320"/>
    </source>
</evidence>
<keyword evidence="5" id="KW-0560">Oxidoreductase</keyword>
<dbReference type="Proteomes" id="UP000620133">
    <property type="component" value="Chromosome"/>
</dbReference>
<evidence type="ECO:0000313" key="9">
    <source>
        <dbReference type="EMBL" id="BCR35726.1"/>
    </source>
</evidence>
<dbReference type="KEGG" id="manr:MPAN_006190"/>